<keyword evidence="2" id="KW-0472">Membrane</keyword>
<feature type="transmembrane region" description="Helical" evidence="2">
    <location>
        <begin position="56"/>
        <end position="79"/>
    </location>
</feature>
<evidence type="ECO:0000313" key="4">
    <source>
        <dbReference type="Proteomes" id="UP000717534"/>
    </source>
</evidence>
<protein>
    <submittedName>
        <fullName evidence="3">Uncharacterized protein</fullName>
    </submittedName>
</protein>
<accession>A0ABS3AWG6</accession>
<name>A0ABS3AWG6_9BACT</name>
<dbReference type="Proteomes" id="UP000717534">
    <property type="component" value="Unassembled WGS sequence"/>
</dbReference>
<evidence type="ECO:0000313" key="3">
    <source>
        <dbReference type="EMBL" id="MBN4068895.1"/>
    </source>
</evidence>
<keyword evidence="2" id="KW-1133">Transmembrane helix</keyword>
<feature type="non-terminal residue" evidence="3">
    <location>
        <position position="97"/>
    </location>
</feature>
<sequence length="97" mass="11103">MTPSPLPPETQTEPSNDPFENAEKMHLHPITLAFRKKQSHLESAFLDDYFRGSLTVVRIVCLAASLIYGLFGILDVYLVPEEKVAFWLFRYAIFCPL</sequence>
<dbReference type="EMBL" id="JAFITO010000075">
    <property type="protein sequence ID" value="MBN4068895.1"/>
    <property type="molecule type" value="Genomic_DNA"/>
</dbReference>
<feature type="region of interest" description="Disordered" evidence="1">
    <location>
        <begin position="1"/>
        <end position="21"/>
    </location>
</feature>
<comment type="caution">
    <text evidence="3">The sequence shown here is derived from an EMBL/GenBank/DDBJ whole genome shotgun (WGS) entry which is preliminary data.</text>
</comment>
<gene>
    <name evidence="3" type="ORF">JYU06_05190</name>
</gene>
<keyword evidence="2" id="KW-0812">Transmembrane</keyword>
<reference evidence="3 4" key="1">
    <citation type="submission" date="2021-02" db="EMBL/GenBank/DDBJ databases">
        <title>Activity-based single-cell genomes from oceanic crustal fluid captures similar information to metagenomic and metatranscriptomic surveys with orders of magnitude less sampling.</title>
        <authorList>
            <person name="D'Angelo T.S."/>
            <person name="Orcutt B.N."/>
        </authorList>
    </citation>
    <scope>NUCLEOTIDE SEQUENCE [LARGE SCALE GENOMIC DNA]</scope>
    <source>
        <strain evidence="3">AH-315-G02</strain>
    </source>
</reference>
<organism evidence="3 4">
    <name type="scientific">Desulfotalea psychrophila</name>
    <dbReference type="NCBI Taxonomy" id="84980"/>
    <lineage>
        <taxon>Bacteria</taxon>
        <taxon>Pseudomonadati</taxon>
        <taxon>Thermodesulfobacteriota</taxon>
        <taxon>Desulfobulbia</taxon>
        <taxon>Desulfobulbales</taxon>
        <taxon>Desulfocapsaceae</taxon>
        <taxon>Desulfotalea</taxon>
    </lineage>
</organism>
<evidence type="ECO:0000256" key="1">
    <source>
        <dbReference type="SAM" id="MobiDB-lite"/>
    </source>
</evidence>
<proteinExistence type="predicted"/>
<evidence type="ECO:0000256" key="2">
    <source>
        <dbReference type="SAM" id="Phobius"/>
    </source>
</evidence>
<keyword evidence="4" id="KW-1185">Reference proteome</keyword>